<keyword evidence="2" id="KW-1185">Reference proteome</keyword>
<dbReference type="Proteomes" id="UP000199649">
    <property type="component" value="Chromosome I"/>
</dbReference>
<proteinExistence type="predicted"/>
<organism evidence="1 2">
    <name type="scientific">Agrococcus carbonis</name>
    <dbReference type="NCBI Taxonomy" id="684552"/>
    <lineage>
        <taxon>Bacteria</taxon>
        <taxon>Bacillati</taxon>
        <taxon>Actinomycetota</taxon>
        <taxon>Actinomycetes</taxon>
        <taxon>Micrococcales</taxon>
        <taxon>Microbacteriaceae</taxon>
        <taxon>Agrococcus</taxon>
    </lineage>
</organism>
<dbReference type="EMBL" id="LT629734">
    <property type="protein sequence ID" value="SDS49453.1"/>
    <property type="molecule type" value="Genomic_DNA"/>
</dbReference>
<dbReference type="AlphaFoldDB" id="A0A1H1SNL7"/>
<dbReference type="RefSeq" id="WP_157674349.1">
    <property type="nucleotide sequence ID" value="NZ_LT629734.1"/>
</dbReference>
<evidence type="ECO:0000313" key="1">
    <source>
        <dbReference type="EMBL" id="SDS49453.1"/>
    </source>
</evidence>
<accession>A0A1H1SNL7</accession>
<name>A0A1H1SNL7_9MICO</name>
<evidence type="ECO:0000313" key="2">
    <source>
        <dbReference type="Proteomes" id="UP000199649"/>
    </source>
</evidence>
<reference evidence="2" key="1">
    <citation type="submission" date="2016-10" db="EMBL/GenBank/DDBJ databases">
        <authorList>
            <person name="Varghese N."/>
            <person name="Submissions S."/>
        </authorList>
    </citation>
    <scope>NUCLEOTIDE SEQUENCE [LARGE SCALE GENOMIC DNA]</scope>
    <source>
        <strain evidence="2">DSM 22965</strain>
    </source>
</reference>
<protein>
    <submittedName>
        <fullName evidence="1">Uncharacterized protein</fullName>
    </submittedName>
</protein>
<sequence>MTEHDDRATDGLVDELELLEQQPLEERAEHLARIHDKLQAELGAVRG</sequence>
<gene>
    <name evidence="1" type="ORF">SAMN04489719_2452</name>
</gene>